<evidence type="ECO:0000256" key="1">
    <source>
        <dbReference type="SAM" id="Phobius"/>
    </source>
</evidence>
<dbReference type="Proteomes" id="UP000037023">
    <property type="component" value="Unassembled WGS sequence"/>
</dbReference>
<feature type="transmembrane region" description="Helical" evidence="1">
    <location>
        <begin position="154"/>
        <end position="173"/>
    </location>
</feature>
<reference evidence="2 3" key="1">
    <citation type="submission" date="2015-06" db="EMBL/GenBank/DDBJ databases">
        <authorList>
            <person name="Hoefler B.C."/>
            <person name="Straight P.D."/>
        </authorList>
    </citation>
    <scope>NUCLEOTIDE SEQUENCE [LARGE SCALE GENOMIC DNA]</scope>
    <source>
        <strain evidence="2 3">NRRL 3427</strain>
    </source>
</reference>
<keyword evidence="1" id="KW-0812">Transmembrane</keyword>
<name>A0A0L8JF75_STRVR</name>
<feature type="transmembrane region" description="Helical" evidence="1">
    <location>
        <begin position="241"/>
        <end position="258"/>
    </location>
</feature>
<dbReference type="EMBL" id="LGUP01000383">
    <property type="protein sequence ID" value="KOG12144.1"/>
    <property type="molecule type" value="Genomic_DNA"/>
</dbReference>
<feature type="transmembrane region" description="Helical" evidence="1">
    <location>
        <begin position="129"/>
        <end position="147"/>
    </location>
</feature>
<comment type="caution">
    <text evidence="2">The sequence shown here is derived from an EMBL/GenBank/DDBJ whole genome shotgun (WGS) entry which is preliminary data.</text>
</comment>
<dbReference type="PATRIC" id="fig|1938.6.peg.7037"/>
<evidence type="ECO:0000313" key="2">
    <source>
        <dbReference type="EMBL" id="KOG12144.1"/>
    </source>
</evidence>
<feature type="transmembrane region" description="Helical" evidence="1">
    <location>
        <begin position="97"/>
        <end position="117"/>
    </location>
</feature>
<protein>
    <submittedName>
        <fullName evidence="2">Uncharacterized protein</fullName>
    </submittedName>
</protein>
<gene>
    <name evidence="2" type="ORF">ADK34_32725</name>
</gene>
<accession>A0A0L8JF75</accession>
<feature type="transmembrane region" description="Helical" evidence="1">
    <location>
        <begin position="215"/>
        <end position="234"/>
    </location>
</feature>
<proteinExistence type="predicted"/>
<dbReference type="AlphaFoldDB" id="A0A0L8JF75"/>
<feature type="transmembrane region" description="Helical" evidence="1">
    <location>
        <begin position="9"/>
        <end position="29"/>
    </location>
</feature>
<keyword evidence="1" id="KW-0472">Membrane</keyword>
<sequence length="455" mass="48364">MLRTELRRSVAPSAGGVLVLLTLGFLYLISGPWEKGPTMWTAQWTSMALWTRFLLVFLWPLAVGFGALQGMRDHRSGMTELLATTSRPPLSRAVRTAGASALTLTAAFACPVLLGAIHVHTSDGHWHTGWLPLSLVGALSLVAGSVFGMGMGKVAPSALTPPLLAAAALMGTLTMQQAQDPMAGERIVPLRFALLSPANGPVRDVLTTFSASVHAGQVIWLAGLGTTGVALLVAARRRARLAAVSSALAAGVIALAVLPPTSSRTYVVDTVMAAPQCNGRVCVTRAHSSRLPDLVGPAYQALRIMRERLGDQAPLTMNESTVQQAPGTVRPRSRTTLFLYFDDWSVTHARGTDLVRSLIASGLAPTCLSPEDGSRRKIREIAAQSVAVAWATGELEPLPGTLWSRDEAMALAQPVWETLHSRPEQEQRSKIDAMRRAAFSCQGDPLGALTKGGQP</sequence>
<evidence type="ECO:0000313" key="3">
    <source>
        <dbReference type="Proteomes" id="UP000037023"/>
    </source>
</evidence>
<keyword evidence="1" id="KW-1133">Transmembrane helix</keyword>
<feature type="transmembrane region" description="Helical" evidence="1">
    <location>
        <begin position="49"/>
        <end position="68"/>
    </location>
</feature>
<organism evidence="2 3">
    <name type="scientific">Streptomyces viridochromogenes</name>
    <dbReference type="NCBI Taxonomy" id="1938"/>
    <lineage>
        <taxon>Bacteria</taxon>
        <taxon>Bacillati</taxon>
        <taxon>Actinomycetota</taxon>
        <taxon>Actinomycetes</taxon>
        <taxon>Kitasatosporales</taxon>
        <taxon>Streptomycetaceae</taxon>
        <taxon>Streptomyces</taxon>
    </lineage>
</organism>